<reference evidence="1 2" key="1">
    <citation type="submission" date="2016-10" db="EMBL/GenBank/DDBJ databases">
        <authorList>
            <person name="de Groot N.N."/>
        </authorList>
    </citation>
    <scope>NUCLEOTIDE SEQUENCE [LARGE SCALE GENOMIC DNA]</scope>
    <source>
        <strain evidence="1 2">JCM 21544</strain>
    </source>
</reference>
<proteinExistence type="predicted"/>
<dbReference type="AlphaFoldDB" id="A0A1G8V638"/>
<evidence type="ECO:0000313" key="2">
    <source>
        <dbReference type="Proteomes" id="UP000198706"/>
    </source>
</evidence>
<accession>A0A1G8V638</accession>
<dbReference type="STRING" id="137658.SAMN05216186_102112"/>
<sequence length="533" mass="57497">MTDALSLNLSRPVGPYGTAWHGLVKGGVLTLPNAATMPYPQPAPAGDPWLRGSTALLAHPDAPGVTRTPEEAAADEAAGREWWTQAILAGGNLYGQPLGGWIYIDPAGERWLVRINLHEIPTIGGTATVTLSRYGAFGRPALVHTYSVDVPNMGQSTPAISGTSGTFVTLYHSHPTGAAAVYEVSVQFNQVHRQFWRRRPVGWLEVTLAGLGAECEIAVTVLKTREQTLGTPVRSWFDLAEDNYYRASNPDGTSSITQTQPVGIDWTLLVRHNIVSGTEEYGFTGYVVGMFYDATGVRHEVTLDELAVTEYSLSAPVVHTGPTEFGAGVPVTGTWDCEEAWSSTWTLTVNVDAVPVASYAISISETSSEQYAINGNDPTTLTYAYRSDYTPGSYIEDSGVVTDPGSNVLGSQHAVSLFAADTQAGVATNLGASGALYPWAYTPNTLRLLQVCPYRYANQLFGLCRWERPQAVGDTLQRYVYHPDVATPTGAVTLDELVREISSTSGTFTEFAYASRCPVTAQLARELEPVCWV</sequence>
<dbReference type="EMBL" id="FNFD01000002">
    <property type="protein sequence ID" value="SDJ61552.1"/>
    <property type="molecule type" value="Genomic_DNA"/>
</dbReference>
<gene>
    <name evidence="1" type="ORF">SAMN05216186_102112</name>
</gene>
<dbReference type="RefSeq" id="WP_084336937.1">
    <property type="nucleotide sequence ID" value="NZ_FNFD01000002.1"/>
</dbReference>
<dbReference type="Proteomes" id="UP000198706">
    <property type="component" value="Unassembled WGS sequence"/>
</dbReference>
<keyword evidence="2" id="KW-1185">Reference proteome</keyword>
<evidence type="ECO:0000313" key="1">
    <source>
        <dbReference type="EMBL" id="SDJ61552.1"/>
    </source>
</evidence>
<protein>
    <submittedName>
        <fullName evidence="1">Uncharacterized protein</fullName>
    </submittedName>
</protein>
<organism evidence="1 2">
    <name type="scientific">Pseudomonas indica</name>
    <dbReference type="NCBI Taxonomy" id="137658"/>
    <lineage>
        <taxon>Bacteria</taxon>
        <taxon>Pseudomonadati</taxon>
        <taxon>Pseudomonadota</taxon>
        <taxon>Gammaproteobacteria</taxon>
        <taxon>Pseudomonadales</taxon>
        <taxon>Pseudomonadaceae</taxon>
        <taxon>Pseudomonas</taxon>
    </lineage>
</organism>
<name>A0A1G8V638_9PSED</name>